<evidence type="ECO:0000313" key="2">
    <source>
        <dbReference type="EMBL" id="MBM7642682.1"/>
    </source>
</evidence>
<dbReference type="EMBL" id="JAFBEH010000017">
    <property type="protein sequence ID" value="MBM7642682.1"/>
    <property type="molecule type" value="Genomic_DNA"/>
</dbReference>
<keyword evidence="3" id="KW-1185">Reference proteome</keyword>
<dbReference type="InterPro" id="IPR001375">
    <property type="entry name" value="Peptidase_S9_cat"/>
</dbReference>
<comment type="caution">
    <text evidence="2">The sequence shown here is derived from an EMBL/GenBank/DDBJ whole genome shotgun (WGS) entry which is preliminary data.</text>
</comment>
<feature type="domain" description="Peptidase S9 prolyl oligopeptidase catalytic" evidence="1">
    <location>
        <begin position="144"/>
        <end position="197"/>
    </location>
</feature>
<name>A0ABS2PTI4_9STRE</name>
<dbReference type="Pfam" id="PF00326">
    <property type="entry name" value="Peptidase_S9"/>
    <property type="match status" value="1"/>
</dbReference>
<gene>
    <name evidence="2" type="ORF">JOC28_000979</name>
</gene>
<dbReference type="SUPFAM" id="SSF53474">
    <property type="entry name" value="alpha/beta-Hydrolases"/>
    <property type="match status" value="1"/>
</dbReference>
<sequence length="473" mass="53156">MKRVKKIMKRVALVIVLLLAFLVSFALKALNTLGLDSAVGFAMQPKSRETLITMDQVDKEVISVSYITKEGKVEQRPIKYYRPKDATGNIPLVYVPHYALDEGSVEWQTYLSNGWAVASPDEFTSAYNEVLVSDDLVFNNAALYTLRNKEGIDKERIALVGGSAGGYMTLMLDGLQLGNVAAIANSPVSNVYFNFEKHFLAANEINKNWKLFDLPIPYVAMSVPRFTKNNDYIESLDDFDKWTELSPLGLAKMFSSPIVITHYTSDMLVPVDTTSKTYTYDKHDGTLPDDFSTRLPDNYPGILSHSLEEELPAGSVSTVKYNFSDLPSEFDLPYRTDSQFSINIIDDGKVSAKNSHNQTDTEEVKTILYGYYLTSMFEKGLGQTEVLSTEKALLLLERYQGKSPQLSAHENVDNTVYGSLVIYQEEIIDELKTYVSTKSLEQLKQEMTEAISQAPQEEQANLQQTWTTIQSQI</sequence>
<evidence type="ECO:0000259" key="1">
    <source>
        <dbReference type="Pfam" id="PF00326"/>
    </source>
</evidence>
<dbReference type="RefSeq" id="WP_205009523.1">
    <property type="nucleotide sequence ID" value="NZ_JAFBEH010000017.1"/>
</dbReference>
<organism evidence="2 3">
    <name type="scientific">Streptococcus loxodontisalivarius</name>
    <dbReference type="NCBI Taxonomy" id="1349415"/>
    <lineage>
        <taxon>Bacteria</taxon>
        <taxon>Bacillati</taxon>
        <taxon>Bacillota</taxon>
        <taxon>Bacilli</taxon>
        <taxon>Lactobacillales</taxon>
        <taxon>Streptococcaceae</taxon>
        <taxon>Streptococcus</taxon>
    </lineage>
</organism>
<dbReference type="Gene3D" id="3.40.50.1820">
    <property type="entry name" value="alpha/beta hydrolase"/>
    <property type="match status" value="1"/>
</dbReference>
<evidence type="ECO:0000313" key="3">
    <source>
        <dbReference type="Proteomes" id="UP000697472"/>
    </source>
</evidence>
<dbReference type="InterPro" id="IPR029058">
    <property type="entry name" value="AB_hydrolase_fold"/>
</dbReference>
<dbReference type="Proteomes" id="UP000697472">
    <property type="component" value="Unassembled WGS sequence"/>
</dbReference>
<proteinExistence type="predicted"/>
<accession>A0ABS2PTI4</accession>
<reference evidence="2 3" key="1">
    <citation type="submission" date="2021-01" db="EMBL/GenBank/DDBJ databases">
        <title>Genomic Encyclopedia of Type Strains, Phase IV (KMG-IV): sequencing the most valuable type-strain genomes for metagenomic binning, comparative biology and taxonomic classification.</title>
        <authorList>
            <person name="Goeker M."/>
        </authorList>
    </citation>
    <scope>NUCLEOTIDE SEQUENCE [LARGE SCALE GENOMIC DNA]</scope>
    <source>
        <strain evidence="2 3">DSM 27382</strain>
    </source>
</reference>
<protein>
    <submittedName>
        <fullName evidence="2">Pimeloyl-ACP methyl ester carboxylesterase</fullName>
    </submittedName>
</protein>